<evidence type="ECO:0000313" key="1">
    <source>
        <dbReference type="EMBL" id="UFZ02553.1"/>
    </source>
</evidence>
<gene>
    <name evidence="1" type="ORF">LQG66_25140</name>
</gene>
<keyword evidence="2" id="KW-1185">Reference proteome</keyword>
<evidence type="ECO:0000313" key="2">
    <source>
        <dbReference type="Proteomes" id="UP001431010"/>
    </source>
</evidence>
<reference evidence="1" key="1">
    <citation type="journal article" date="2024" name="Antonie Van Leeuwenhoek">
        <title>Bradyrhizobium ontarionense sp. nov., a novel bacterial symbiont isolated from Aeschynomene indica (Indian jointvetch), harbours photosynthesis, nitrogen fixation and nitrous oxide (N2O) reductase genes.</title>
        <authorList>
            <person name="Bromfield E.S.P."/>
            <person name="Cloutier S."/>
        </authorList>
    </citation>
    <scope>NUCLEOTIDE SEQUENCE</scope>
    <source>
        <strain evidence="1">A19</strain>
    </source>
</reference>
<dbReference type="EMBL" id="CP088156">
    <property type="protein sequence ID" value="UFZ02553.1"/>
    <property type="molecule type" value="Genomic_DNA"/>
</dbReference>
<protein>
    <submittedName>
        <fullName evidence="1">Uncharacterized protein</fullName>
    </submittedName>
</protein>
<accession>A0ABY3R715</accession>
<dbReference type="Proteomes" id="UP001431010">
    <property type="component" value="Chromosome"/>
</dbReference>
<organism evidence="1 2">
    <name type="scientific">Bradyrhizobium ontarionense</name>
    <dbReference type="NCBI Taxonomy" id="2898149"/>
    <lineage>
        <taxon>Bacteria</taxon>
        <taxon>Pseudomonadati</taxon>
        <taxon>Pseudomonadota</taxon>
        <taxon>Alphaproteobacteria</taxon>
        <taxon>Hyphomicrobiales</taxon>
        <taxon>Nitrobacteraceae</taxon>
        <taxon>Bradyrhizobium</taxon>
    </lineage>
</organism>
<dbReference type="RefSeq" id="WP_231318340.1">
    <property type="nucleotide sequence ID" value="NZ_CP088156.1"/>
</dbReference>
<proteinExistence type="predicted"/>
<name>A0ABY3R715_9BRAD</name>
<sequence>MQPREYVSPDGLLKFLVICPDGDLTMGFDGCPWHTHGSTLADLSGLSETEATERLVTDLITSVSVITVQRIGGKITDAWISADPAGDLAGYRQYGELTETIEFRRWDGTQVEVRTDHAS</sequence>